<evidence type="ECO:0000313" key="5">
    <source>
        <dbReference type="EnsemblMetazoa" id="AAEL003142-PA"/>
    </source>
</evidence>
<evidence type="ECO:0000256" key="1">
    <source>
        <dbReference type="ARBA" id="ARBA00008563"/>
    </source>
</evidence>
<accession>A0A1S4F453</accession>
<dbReference type="OrthoDB" id="5994at2759"/>
<dbReference type="GO" id="GO:0006412">
    <property type="term" value="P:translation"/>
    <property type="evidence" value="ECO:0007669"/>
    <property type="project" value="InterPro"/>
</dbReference>
<dbReference type="GO" id="GO:0003735">
    <property type="term" value="F:structural constituent of ribosome"/>
    <property type="evidence" value="ECO:0007669"/>
    <property type="project" value="InterPro"/>
</dbReference>
<reference evidence="5 6" key="1">
    <citation type="submission" date="2017-06" db="EMBL/GenBank/DDBJ databases">
        <title>Aedes aegypti genome working group (AGWG) sequencing and assembly.</title>
        <authorList>
            <consortium name="Aedes aegypti Genome Working Group (AGWG)"/>
            <person name="Matthews B.J."/>
        </authorList>
    </citation>
    <scope>NUCLEOTIDE SEQUENCE [LARGE SCALE GENOMIC DNA]</scope>
    <source>
        <strain evidence="5 6">LVP_AGWG</strain>
    </source>
</reference>
<gene>
    <name evidence="5" type="primary">5577244</name>
</gene>
<proteinExistence type="inferred from homology"/>
<dbReference type="GO" id="GO:0003723">
    <property type="term" value="F:RNA binding"/>
    <property type="evidence" value="ECO:0007669"/>
    <property type="project" value="InterPro"/>
</dbReference>
<evidence type="ECO:0000256" key="3">
    <source>
        <dbReference type="ARBA" id="ARBA00023274"/>
    </source>
</evidence>
<dbReference type="GO" id="GO:0005762">
    <property type="term" value="C:mitochondrial large ribosomal subunit"/>
    <property type="evidence" value="ECO:0007669"/>
    <property type="project" value="TreeGrafter"/>
</dbReference>
<protein>
    <recommendedName>
        <fullName evidence="4">Large ribosomal subunit protein bL21m</fullName>
    </recommendedName>
</protein>
<dbReference type="PANTHER" id="PTHR21349:SF0">
    <property type="entry name" value="LARGE RIBOSOMAL SUBUNIT PROTEIN BL21M"/>
    <property type="match status" value="1"/>
</dbReference>
<dbReference type="AlphaFoldDB" id="A0A1S4F453"/>
<evidence type="ECO:0000256" key="4">
    <source>
        <dbReference type="ARBA" id="ARBA00044129"/>
    </source>
</evidence>
<dbReference type="FunCoup" id="A0A1S4F453">
    <property type="interactions" value="484"/>
</dbReference>
<dbReference type="Proteomes" id="UP000008820">
    <property type="component" value="Chromosome 3"/>
</dbReference>
<keyword evidence="2" id="KW-0689">Ribosomal protein</keyword>
<dbReference type="InterPro" id="IPR028909">
    <property type="entry name" value="bL21-like"/>
</dbReference>
<keyword evidence="3" id="KW-0687">Ribonucleoprotein</keyword>
<dbReference type="InParanoid" id="A0A1S4F453"/>
<name>A0A1S4F453_AEDAE</name>
<dbReference type="Pfam" id="PF00829">
    <property type="entry name" value="Ribosomal_L21p"/>
    <property type="match status" value="1"/>
</dbReference>
<reference evidence="5" key="2">
    <citation type="submission" date="2020-05" db="UniProtKB">
        <authorList>
            <consortium name="EnsemblMetazoa"/>
        </authorList>
    </citation>
    <scope>IDENTIFICATION</scope>
    <source>
        <strain evidence="5">LVP_AGWG</strain>
    </source>
</reference>
<keyword evidence="6" id="KW-1185">Reference proteome</keyword>
<dbReference type="SUPFAM" id="SSF141091">
    <property type="entry name" value="L21p-like"/>
    <property type="match status" value="1"/>
</dbReference>
<dbReference type="EnsemblMetazoa" id="AAEL003142-RA">
    <property type="protein sequence ID" value="AAEL003142-PA"/>
    <property type="gene ID" value="AAEL003142"/>
</dbReference>
<dbReference type="InterPro" id="IPR001787">
    <property type="entry name" value="Ribosomal_bL21"/>
</dbReference>
<dbReference type="NCBIfam" id="TIGR00061">
    <property type="entry name" value="L21"/>
    <property type="match status" value="1"/>
</dbReference>
<evidence type="ECO:0000256" key="2">
    <source>
        <dbReference type="ARBA" id="ARBA00022980"/>
    </source>
</evidence>
<dbReference type="InterPro" id="IPR036164">
    <property type="entry name" value="bL21-like_sf"/>
</dbReference>
<comment type="similarity">
    <text evidence="1">Belongs to the bacterial ribosomal protein bL21 family.</text>
</comment>
<dbReference type="HAMAP" id="MF_01363">
    <property type="entry name" value="Ribosomal_bL21"/>
    <property type="match status" value="1"/>
</dbReference>
<organism evidence="5 6">
    <name type="scientific">Aedes aegypti</name>
    <name type="common">Yellowfever mosquito</name>
    <name type="synonym">Culex aegypti</name>
    <dbReference type="NCBI Taxonomy" id="7159"/>
    <lineage>
        <taxon>Eukaryota</taxon>
        <taxon>Metazoa</taxon>
        <taxon>Ecdysozoa</taxon>
        <taxon>Arthropoda</taxon>
        <taxon>Hexapoda</taxon>
        <taxon>Insecta</taxon>
        <taxon>Pterygota</taxon>
        <taxon>Neoptera</taxon>
        <taxon>Endopterygota</taxon>
        <taxon>Diptera</taxon>
        <taxon>Nematocera</taxon>
        <taxon>Culicoidea</taxon>
        <taxon>Culicidae</taxon>
        <taxon>Culicinae</taxon>
        <taxon>Aedini</taxon>
        <taxon>Aedes</taxon>
        <taxon>Stegomyia</taxon>
    </lineage>
</organism>
<dbReference type="VEuPathDB" id="VectorBase:AAEL003142"/>
<dbReference type="PANTHER" id="PTHR21349">
    <property type="entry name" value="50S RIBOSOMAL PROTEIN L21"/>
    <property type="match status" value="1"/>
</dbReference>
<sequence length="203" mass="22820">MMLNRLSTFFRTAPCTNLLTNLLRTATVPTQRLPLPVATGLAPVSSIVSRFNSSLVSPQQNGSVLEEVKKQVESGSEGRLFAVVQLCGKQFKITSGDIIIVEGYWPPTNGDQIRLDKVLLAGGKDFSLIGRPLVPQGLVDVRATIIEKSLSHTRTHFRKKRRKQYMRINFYRTQQTMIRINSIDVNSGGLKNRNNVDDVERFY</sequence>
<evidence type="ECO:0000313" key="6">
    <source>
        <dbReference type="Proteomes" id="UP000008820"/>
    </source>
</evidence>